<dbReference type="Pfam" id="PF06107">
    <property type="entry name" value="DUF951"/>
    <property type="match status" value="1"/>
</dbReference>
<dbReference type="Proteomes" id="UP000199599">
    <property type="component" value="Unassembled WGS sequence"/>
</dbReference>
<keyword evidence="6" id="KW-1185">Reference proteome</keyword>
<dbReference type="AlphaFoldDB" id="A0A1I1TJD1"/>
<accession>A0A1I1TJD1</accession>
<name>A0A1I1TJD1_9LACO</name>
<evidence type="ECO:0000313" key="1">
    <source>
        <dbReference type="EMBL" id="RHW49448.1"/>
    </source>
</evidence>
<dbReference type="Proteomes" id="UP000265862">
    <property type="component" value="Unassembled WGS sequence"/>
</dbReference>
<evidence type="ECO:0000313" key="6">
    <source>
        <dbReference type="Proteomes" id="UP000283380"/>
    </source>
</evidence>
<protein>
    <submittedName>
        <fullName evidence="1">DUF951 domain-containing protein</fullName>
    </submittedName>
</protein>
<evidence type="ECO:0000313" key="3">
    <source>
        <dbReference type="EMBL" id="SFD55590.1"/>
    </source>
</evidence>
<dbReference type="RefSeq" id="WP_090093727.1">
    <property type="nucleotide sequence ID" value="NZ_CBCRVU010000002.1"/>
</dbReference>
<organism evidence="3 4">
    <name type="scientific">Lactobacillus bombicola</name>
    <dbReference type="NCBI Taxonomy" id="1505723"/>
    <lineage>
        <taxon>Bacteria</taxon>
        <taxon>Bacillati</taxon>
        <taxon>Bacillota</taxon>
        <taxon>Bacilli</taxon>
        <taxon>Lactobacillales</taxon>
        <taxon>Lactobacillaceae</taxon>
        <taxon>Lactobacillus</taxon>
    </lineage>
</organism>
<dbReference type="STRING" id="1505723.SAMN04487792_1365"/>
<dbReference type="EMBL" id="QOCV01000012">
    <property type="protein sequence ID" value="RHW53324.1"/>
    <property type="molecule type" value="Genomic_DNA"/>
</dbReference>
<evidence type="ECO:0000313" key="4">
    <source>
        <dbReference type="Proteomes" id="UP000199599"/>
    </source>
</evidence>
<reference evidence="4" key="2">
    <citation type="submission" date="2016-10" db="EMBL/GenBank/DDBJ databases">
        <authorList>
            <person name="Varghese N."/>
            <person name="Submissions S."/>
        </authorList>
    </citation>
    <scope>NUCLEOTIDE SEQUENCE [LARGE SCALE GENOMIC DNA]</scope>
    <source>
        <strain evidence="4">R-53102</strain>
    </source>
</reference>
<proteinExistence type="predicted"/>
<reference evidence="5 6" key="3">
    <citation type="submission" date="2018-07" db="EMBL/GenBank/DDBJ databases">
        <title>Genome sequences of six Lactobacillus spp. isolated from bumble bee guts.</title>
        <authorList>
            <person name="Motta E.V.S."/>
            <person name="Moran N.A."/>
        </authorList>
    </citation>
    <scope>NUCLEOTIDE SEQUENCE [LARGE SCALE GENOMIC DNA]</scope>
    <source>
        <strain evidence="1 6">BI-4G</strain>
        <strain evidence="2 5">OCC3</strain>
    </source>
</reference>
<reference evidence="3" key="1">
    <citation type="submission" date="2016-10" db="EMBL/GenBank/DDBJ databases">
        <authorList>
            <person name="de Groot N.N."/>
        </authorList>
    </citation>
    <scope>NUCLEOTIDE SEQUENCE [LARGE SCALE GENOMIC DNA]</scope>
    <source>
        <strain evidence="3">R-53102</strain>
    </source>
</reference>
<dbReference type="PANTHER" id="PTHR38455:SF1">
    <property type="entry name" value="DUF951 DOMAIN-CONTAINING PROTEIN"/>
    <property type="match status" value="1"/>
</dbReference>
<dbReference type="EMBL" id="FOMN01000008">
    <property type="protein sequence ID" value="SFD55590.1"/>
    <property type="molecule type" value="Genomic_DNA"/>
</dbReference>
<sequence length="91" mass="10544">MNKNIQYNLADTVLMKKPHACKINNWEILRLGADIRLKCMGCGHIVLMPRSKFVHNFKKILAKANDPVNLKNEQYELKNTIVQPNLIQDNK</sequence>
<evidence type="ECO:0000313" key="2">
    <source>
        <dbReference type="EMBL" id="RHW53324.1"/>
    </source>
</evidence>
<dbReference type="InterPro" id="IPR009296">
    <property type="entry name" value="DUF951"/>
</dbReference>
<evidence type="ECO:0000313" key="5">
    <source>
        <dbReference type="Proteomes" id="UP000265862"/>
    </source>
</evidence>
<dbReference type="PANTHER" id="PTHR38455">
    <property type="entry name" value="HYPOTHETICAL CYTOSOLIC PROTEIN"/>
    <property type="match status" value="1"/>
</dbReference>
<dbReference type="EMBL" id="QOCU01000008">
    <property type="protein sequence ID" value="RHW49448.1"/>
    <property type="molecule type" value="Genomic_DNA"/>
</dbReference>
<dbReference type="Proteomes" id="UP000283380">
    <property type="component" value="Unassembled WGS sequence"/>
</dbReference>
<gene>
    <name evidence="1" type="ORF">DS834_07650</name>
    <name evidence="2" type="ORF">DS835_07375</name>
    <name evidence="3" type="ORF">SAMN04487792_1365</name>
</gene>